<feature type="domain" description="ABC transporter" evidence="1">
    <location>
        <begin position="1"/>
        <end position="38"/>
    </location>
</feature>
<dbReference type="GO" id="GO:0005524">
    <property type="term" value="F:ATP binding"/>
    <property type="evidence" value="ECO:0007669"/>
    <property type="project" value="UniProtKB-KW"/>
</dbReference>
<reference evidence="2" key="1">
    <citation type="submission" date="2013-08" db="EMBL/GenBank/DDBJ databases">
        <authorList>
            <person name="Mendez C."/>
            <person name="Richter M."/>
            <person name="Ferrer M."/>
            <person name="Sanchez J."/>
        </authorList>
    </citation>
    <scope>NUCLEOTIDE SEQUENCE</scope>
</reference>
<dbReference type="EMBL" id="AUZY01011880">
    <property type="protein sequence ID" value="EQD32274.1"/>
    <property type="molecule type" value="Genomic_DNA"/>
</dbReference>
<feature type="non-terminal residue" evidence="2">
    <location>
        <position position="39"/>
    </location>
</feature>
<dbReference type="AlphaFoldDB" id="T0ZUA1"/>
<comment type="caution">
    <text evidence="2">The sequence shown here is derived from an EMBL/GenBank/DDBJ whole genome shotgun (WGS) entry which is preliminary data.</text>
</comment>
<name>T0ZUA1_9ZZZZ</name>
<dbReference type="InterPro" id="IPR027417">
    <property type="entry name" value="P-loop_NTPase"/>
</dbReference>
<dbReference type="SUPFAM" id="SSF52540">
    <property type="entry name" value="P-loop containing nucleoside triphosphate hydrolases"/>
    <property type="match status" value="1"/>
</dbReference>
<dbReference type="Pfam" id="PF00005">
    <property type="entry name" value="ABC_tran"/>
    <property type="match status" value="1"/>
</dbReference>
<evidence type="ECO:0000313" key="2">
    <source>
        <dbReference type="EMBL" id="EQD32274.1"/>
    </source>
</evidence>
<accession>T0ZUA1</accession>
<dbReference type="GO" id="GO:0016887">
    <property type="term" value="F:ATP hydrolysis activity"/>
    <property type="evidence" value="ECO:0007669"/>
    <property type="project" value="InterPro"/>
</dbReference>
<dbReference type="InterPro" id="IPR003439">
    <property type="entry name" value="ABC_transporter-like_ATP-bd"/>
</dbReference>
<protein>
    <submittedName>
        <fullName evidence="2">ABC transporter, ATP-binding protein</fullName>
    </submittedName>
</protein>
<evidence type="ECO:0000259" key="1">
    <source>
        <dbReference type="Pfam" id="PF00005"/>
    </source>
</evidence>
<sequence length="39" mass="3832">MVGLVGPNGSGKTTLINVVSGLYAPSRGTVVLGGRPLHG</sequence>
<dbReference type="Gene3D" id="3.40.50.300">
    <property type="entry name" value="P-loop containing nucleotide triphosphate hydrolases"/>
    <property type="match status" value="1"/>
</dbReference>
<reference evidence="2" key="2">
    <citation type="journal article" date="2014" name="ISME J.">
        <title>Microbial stratification in low pH oxic and suboxic macroscopic growths along an acid mine drainage.</title>
        <authorList>
            <person name="Mendez-Garcia C."/>
            <person name="Mesa V."/>
            <person name="Sprenger R.R."/>
            <person name="Richter M."/>
            <person name="Diez M.S."/>
            <person name="Solano J."/>
            <person name="Bargiela R."/>
            <person name="Golyshina O.V."/>
            <person name="Manteca A."/>
            <person name="Ramos J.L."/>
            <person name="Gallego J.R."/>
            <person name="Llorente I."/>
            <person name="Martins Dos Santos V.A."/>
            <person name="Jensen O.N."/>
            <person name="Pelaez A.I."/>
            <person name="Sanchez J."/>
            <person name="Ferrer M."/>
        </authorList>
    </citation>
    <scope>NUCLEOTIDE SEQUENCE</scope>
</reference>
<gene>
    <name evidence="2" type="ORF">B1B_17754</name>
</gene>
<keyword evidence="2" id="KW-0067">ATP-binding</keyword>
<organism evidence="2">
    <name type="scientific">mine drainage metagenome</name>
    <dbReference type="NCBI Taxonomy" id="410659"/>
    <lineage>
        <taxon>unclassified sequences</taxon>
        <taxon>metagenomes</taxon>
        <taxon>ecological metagenomes</taxon>
    </lineage>
</organism>
<keyword evidence="2" id="KW-0547">Nucleotide-binding</keyword>
<proteinExistence type="predicted"/>